<protein>
    <submittedName>
        <fullName evidence="3">Uncharacterized protein</fullName>
    </submittedName>
</protein>
<proteinExistence type="predicted"/>
<sequence>MTESGRGIIEGRQFTRSQDRLATIRHVAEGLAVDRLRCENREAAGHHGGNAAGHRKAAIVRFCGHQQGKRVIAVDRVLVKSARFVAGDRQVIAFWYKLICQFHGSDAFRAVAGSTEGDQQQRMGWVQVVHRIGDQIGGRYGAEVFTGMAGEPRRDDVTDKCRRSGSGQDDPQILFAQ</sequence>
<dbReference type="WBParaSite" id="PSU_v2.g7136.t1">
    <property type="protein sequence ID" value="PSU_v2.g7136.t1"/>
    <property type="gene ID" value="PSU_v2.g7136"/>
</dbReference>
<feature type="compositionally biased region" description="Basic and acidic residues" evidence="1">
    <location>
        <begin position="151"/>
        <end position="162"/>
    </location>
</feature>
<name>A0A914Z368_9BILA</name>
<organism evidence="2 3">
    <name type="scientific">Panagrolaimus superbus</name>
    <dbReference type="NCBI Taxonomy" id="310955"/>
    <lineage>
        <taxon>Eukaryota</taxon>
        <taxon>Metazoa</taxon>
        <taxon>Ecdysozoa</taxon>
        <taxon>Nematoda</taxon>
        <taxon>Chromadorea</taxon>
        <taxon>Rhabditida</taxon>
        <taxon>Tylenchina</taxon>
        <taxon>Panagrolaimomorpha</taxon>
        <taxon>Panagrolaimoidea</taxon>
        <taxon>Panagrolaimidae</taxon>
        <taxon>Panagrolaimus</taxon>
    </lineage>
</organism>
<dbReference type="Proteomes" id="UP000887577">
    <property type="component" value="Unplaced"/>
</dbReference>
<accession>A0A914Z368</accession>
<evidence type="ECO:0000313" key="2">
    <source>
        <dbReference type="Proteomes" id="UP000887577"/>
    </source>
</evidence>
<dbReference type="AlphaFoldDB" id="A0A914Z368"/>
<evidence type="ECO:0000256" key="1">
    <source>
        <dbReference type="SAM" id="MobiDB-lite"/>
    </source>
</evidence>
<reference evidence="3" key="1">
    <citation type="submission" date="2022-11" db="UniProtKB">
        <authorList>
            <consortium name="WormBaseParasite"/>
        </authorList>
    </citation>
    <scope>IDENTIFICATION</scope>
</reference>
<keyword evidence="2" id="KW-1185">Reference proteome</keyword>
<evidence type="ECO:0000313" key="3">
    <source>
        <dbReference type="WBParaSite" id="PSU_v2.g7136.t1"/>
    </source>
</evidence>
<feature type="region of interest" description="Disordered" evidence="1">
    <location>
        <begin position="151"/>
        <end position="177"/>
    </location>
</feature>